<dbReference type="CDD" id="cd03408">
    <property type="entry name" value="SPFH_like_u1"/>
    <property type="match status" value="1"/>
</dbReference>
<dbReference type="PANTHER" id="PTHR37826">
    <property type="entry name" value="FLOTILLIN BAND_7_5 DOMAIN PROTEIN"/>
    <property type="match status" value="1"/>
</dbReference>
<dbReference type="EMBL" id="RHJS01000002">
    <property type="protein sequence ID" value="RRK34339.1"/>
    <property type="molecule type" value="Genomic_DNA"/>
</dbReference>
<protein>
    <submittedName>
        <fullName evidence="3">SPFH domain-containing protein</fullName>
    </submittedName>
</protein>
<dbReference type="AlphaFoldDB" id="A0A3R8R8C6"/>
<name>A0A3R8R8C6_9FIRM</name>
<accession>A0A3R8R8C6</accession>
<evidence type="ECO:0000313" key="3">
    <source>
        <dbReference type="EMBL" id="RRK34339.1"/>
    </source>
</evidence>
<evidence type="ECO:0000313" key="4">
    <source>
        <dbReference type="Proteomes" id="UP000274920"/>
    </source>
</evidence>
<dbReference type="RefSeq" id="WP_125129482.1">
    <property type="nucleotide sequence ID" value="NZ_RHJS01000002.1"/>
</dbReference>
<dbReference type="InterPro" id="IPR033880">
    <property type="entry name" value="SPFH_YdjI"/>
</dbReference>
<evidence type="ECO:0000256" key="1">
    <source>
        <dbReference type="SAM" id="MobiDB-lite"/>
    </source>
</evidence>
<feature type="region of interest" description="Disordered" evidence="1">
    <location>
        <begin position="339"/>
        <end position="373"/>
    </location>
</feature>
<evidence type="ECO:0000259" key="2">
    <source>
        <dbReference type="Pfam" id="PF13421"/>
    </source>
</evidence>
<dbReference type="PANTHER" id="PTHR37826:SF2">
    <property type="entry name" value="ZINC-RIBBON DOMAIN-CONTAINING PROTEIN"/>
    <property type="match status" value="1"/>
</dbReference>
<gene>
    <name evidence="3" type="ORF">EBB54_25655</name>
</gene>
<sequence length="494" mass="52425">MGLIRAASNAVRGTLADQWKEYFYCDALDADVLVARGVRNVSGRSSNRKGDDNIITDGSHIAVADGQCMIIVEDGRVMDACAEPGAYTYDMGSSPSVFGGSLMEGLKGIAREAWERFQFGGGAGKNQRIYYVNIKEIPGNKYGTPNPVPFRVVDRNIGLDVDISIRCNGEYSYRIVNPMAFYANVCGNVGNVYTRDQIDSMLKSELLTALQPAFARISEMGIRYSALPGHTMELSDALNEVLSKKWTDLRGIQIYSFGMNSVTASKEDEDMIKQLQKSAVMRDPGMAAATLAGAQADAMRTAAANSAGAMTGFMGMGMAQQAGGAGLQGLYEMGRQAQGTYAGQPGQPQPGGAYAGQPSQPQPGGAYRGQSGLQQNGMYAGQANQQQGGAYAAQPNQKHQGSEPSGWACTCGKAGNTGKFCTECGAPKPAAEGWTCTCGAVNKGKFCSECGKPKPAEALLYKCDKCGWEPEDPAKPPKFCPECGDPFDDGDIKA</sequence>
<proteinExistence type="predicted"/>
<dbReference type="Pfam" id="PF13421">
    <property type="entry name" value="Band_7_1"/>
    <property type="match status" value="1"/>
</dbReference>
<dbReference type="CDD" id="cd00350">
    <property type="entry name" value="rubredoxin_like"/>
    <property type="match status" value="1"/>
</dbReference>
<feature type="domain" description="SPFH" evidence="2">
    <location>
        <begin position="52"/>
        <end position="274"/>
    </location>
</feature>
<dbReference type="Proteomes" id="UP000274920">
    <property type="component" value="Unassembled WGS sequence"/>
</dbReference>
<reference evidence="3" key="1">
    <citation type="submission" date="2018-10" db="EMBL/GenBank/DDBJ databases">
        <title>Schaedlerella arabinophila gen. nov. sp. nov., isolated from the mouse intestinal tract and comparative analysis with the genome of the closely related altered Schaedler flora strain ASF502.</title>
        <authorList>
            <person name="Miyake S."/>
            <person name="Soh M."/>
            <person name="Seedorf H."/>
        </authorList>
    </citation>
    <scope>NUCLEOTIDE SEQUENCE [LARGE SCALE GENOMIC DNA]</scope>
    <source>
        <strain evidence="3">DSM 106076</strain>
    </source>
</reference>
<keyword evidence="4" id="KW-1185">Reference proteome</keyword>
<comment type="caution">
    <text evidence="3">The sequence shown here is derived from an EMBL/GenBank/DDBJ whole genome shotgun (WGS) entry which is preliminary data.</text>
</comment>
<organism evidence="3 4">
    <name type="scientific">Schaedlerella arabinosiphila</name>
    <dbReference type="NCBI Taxonomy" id="2044587"/>
    <lineage>
        <taxon>Bacteria</taxon>
        <taxon>Bacillati</taxon>
        <taxon>Bacillota</taxon>
        <taxon>Clostridia</taxon>
        <taxon>Lachnospirales</taxon>
        <taxon>Lachnospiraceae</taxon>
        <taxon>Schaedlerella</taxon>
    </lineage>
</organism>
<feature type="compositionally biased region" description="Low complexity" evidence="1">
    <location>
        <begin position="339"/>
        <end position="365"/>
    </location>
</feature>